<evidence type="ECO:0000256" key="7">
    <source>
        <dbReference type="ARBA" id="ARBA00022840"/>
    </source>
</evidence>
<dbReference type="PANTHER" id="PTHR12755:SF3">
    <property type="entry name" value="POLYNUCLEOTIDE 5'-HYDROXYL-KINASE NOL9"/>
    <property type="match status" value="1"/>
</dbReference>
<evidence type="ECO:0000256" key="3">
    <source>
        <dbReference type="ARBA" id="ARBA00022552"/>
    </source>
</evidence>
<dbReference type="Pfam" id="PF24419">
    <property type="entry name" value="Cupin_NOL9"/>
    <property type="match status" value="1"/>
</dbReference>
<keyword evidence="6" id="KW-0418">Kinase</keyword>
<dbReference type="CDD" id="cd01120">
    <property type="entry name" value="RecA-like_superfamily"/>
    <property type="match status" value="1"/>
</dbReference>
<dbReference type="GO" id="GO:0051731">
    <property type="term" value="F:polynucleotide 5'-hydroxyl-kinase activity"/>
    <property type="evidence" value="ECO:0007669"/>
    <property type="project" value="InterPro"/>
</dbReference>
<evidence type="ECO:0000259" key="11">
    <source>
        <dbReference type="Pfam" id="PF16575"/>
    </source>
</evidence>
<dbReference type="InterPro" id="IPR045116">
    <property type="entry name" value="Clp1/Grc3"/>
</dbReference>
<dbReference type="InterPro" id="IPR027417">
    <property type="entry name" value="P-loop_NTPase"/>
</dbReference>
<dbReference type="Gene3D" id="3.40.50.300">
    <property type="entry name" value="P-loop containing nucleotide triphosphate hydrolases"/>
    <property type="match status" value="1"/>
</dbReference>
<evidence type="ECO:0000259" key="13">
    <source>
        <dbReference type="Pfam" id="PF25467"/>
    </source>
</evidence>
<comment type="subcellular location">
    <subcellularLocation>
        <location evidence="1">Nucleus</location>
        <location evidence="1">Nucleolus</location>
    </subcellularLocation>
</comment>
<evidence type="ECO:0000256" key="6">
    <source>
        <dbReference type="ARBA" id="ARBA00022777"/>
    </source>
</evidence>
<dbReference type="InterPro" id="IPR032319">
    <property type="entry name" value="CLP1_P"/>
</dbReference>
<feature type="domain" description="NOL9 C-terminal" evidence="13">
    <location>
        <begin position="734"/>
        <end position="821"/>
    </location>
</feature>
<dbReference type="Pfam" id="PF16575">
    <property type="entry name" value="CLP1_P"/>
    <property type="match status" value="1"/>
</dbReference>
<name>A0AAU9G9G5_DROMD</name>
<feature type="domain" description="Clp1 P-loop" evidence="11">
    <location>
        <begin position="515"/>
        <end position="662"/>
    </location>
</feature>
<evidence type="ECO:0000256" key="4">
    <source>
        <dbReference type="ARBA" id="ARBA00022679"/>
    </source>
</evidence>
<evidence type="ECO:0000256" key="5">
    <source>
        <dbReference type="ARBA" id="ARBA00022741"/>
    </source>
</evidence>
<comment type="similarity">
    <text evidence="2">Belongs to the Clp1 family. NOL9/GRC3 subfamily.</text>
</comment>
<evidence type="ECO:0000256" key="9">
    <source>
        <dbReference type="ARBA" id="ARBA00071212"/>
    </source>
</evidence>
<evidence type="ECO:0000313" key="14">
    <source>
        <dbReference type="EMBL" id="BFG05273.1"/>
    </source>
</evidence>
<sequence>MNKRAEKRELRQMHKESINNPAAKQNIMADTNGAEAKHTANSSDILAPKKRSACQITASASDLKKLKTSDLGEESNIGISAIPTKNDEIWSKLRYLEDGKIEIDDSSHSELDHAAYHDESAGSNSDDEQQTDFLLHTQSKTAWRVPMVLEKPLKKLVYIPKKTNAQTECRVLVKGSVKKIVIFSNDLKSTKIEELHDGDKTQESAAQTISDTEAKLEDEMHNLTKETATGETPTNEDKGDLDAVSLITIDEAPLEDETLGELPPSDAEPCPLVQAKQDSDTESIITIEDFAADQSPTASPVTEAEPEVAMEEVDEGPQAMEYSQMFNGDLPYCPPALSVFEYSPTCNEVLAVIKEDIELYGTLLLTLLGGQITVNGFNAKKRQSLTIYSPKGISWVSICPKKRLKPIQEKIEWEKLSEKFTRAQLDNLRECFNSQEDALVLLQRNTKAQNLLDTLKRYMNQILFPQVNGTSVAHSQSERVLNCYIQSSDRRRTLQVPNEWTKLKMNKSTRLMVTGGKGVGKSTLLRYLLNRHLNVFPRVLFIDLDIGQPEIFLQQTVSCTILEEPLLGPGILLNKQPDRAYVVGDTNIVMCHVQYAKAVTQLMSHIHQNPEYANIPFLINTMGYNRGFGLELMALLVDCVQPTDVVQISSTLPMNNFSSPLDWANLSQVKGPYVYKDAAFRVERKTHKYALHVLPSAVPPREQGAWRMSPRDMRFTNLLVRLSSCLRGNAKHPTDCQPISTCFRSIHFVHPTEDDVDKSSIVAGMEANLVFLAHQGAQGLPVCLGMGVVRAIDFEKEMLYLVPAIPLERMSEVNCLVSCGDISMPQKFFTEPGPQVGSDLPFVSQQDDAGWLTKSINQYYSRTSSLKKD</sequence>
<feature type="domain" description="NOL9 N-terminal" evidence="12">
    <location>
        <begin position="338"/>
        <end position="486"/>
    </location>
</feature>
<dbReference type="GO" id="GO:0005524">
    <property type="term" value="F:ATP binding"/>
    <property type="evidence" value="ECO:0007669"/>
    <property type="project" value="UniProtKB-KW"/>
</dbReference>
<dbReference type="AlphaFoldDB" id="A0AAU9G9G5"/>
<keyword evidence="15" id="KW-1185">Reference proteome</keyword>
<dbReference type="Proteomes" id="UP001500889">
    <property type="component" value="Chromosome E"/>
</dbReference>
<keyword evidence="7" id="KW-0067">ATP-binding</keyword>
<evidence type="ECO:0000256" key="1">
    <source>
        <dbReference type="ARBA" id="ARBA00004604"/>
    </source>
</evidence>
<reference evidence="14 15" key="1">
    <citation type="submission" date="2024-02" db="EMBL/GenBank/DDBJ databases">
        <title>A chromosome-level genome assembly of Drosophila madeirensis, a fruit fly species endemic to Madeira island.</title>
        <authorList>
            <person name="Tomihara K."/>
            <person name="Llopart A."/>
            <person name="Yamamoto D."/>
        </authorList>
    </citation>
    <scope>NUCLEOTIDE SEQUENCE [LARGE SCALE GENOMIC DNA]</scope>
    <source>
        <strain evidence="14 15">RF1</strain>
    </source>
</reference>
<keyword evidence="8" id="KW-0539">Nucleus</keyword>
<keyword evidence="5" id="KW-0547">Nucleotide-binding</keyword>
<dbReference type="Pfam" id="PF25467">
    <property type="entry name" value="NOL9_C"/>
    <property type="match status" value="1"/>
</dbReference>
<organism evidence="14 15">
    <name type="scientific">Drosophila madeirensis</name>
    <name type="common">Fruit fly</name>
    <dbReference type="NCBI Taxonomy" id="30013"/>
    <lineage>
        <taxon>Eukaryota</taxon>
        <taxon>Metazoa</taxon>
        <taxon>Ecdysozoa</taxon>
        <taxon>Arthropoda</taxon>
        <taxon>Hexapoda</taxon>
        <taxon>Insecta</taxon>
        <taxon>Pterygota</taxon>
        <taxon>Neoptera</taxon>
        <taxon>Endopterygota</taxon>
        <taxon>Diptera</taxon>
        <taxon>Brachycera</taxon>
        <taxon>Muscomorpha</taxon>
        <taxon>Ephydroidea</taxon>
        <taxon>Drosophilidae</taxon>
        <taxon>Drosophila</taxon>
        <taxon>Sophophora</taxon>
    </lineage>
</organism>
<dbReference type="PANTHER" id="PTHR12755">
    <property type="entry name" value="CLEAVAGE/POLYADENYLATION FACTOR IA SUBUNIT CLP1P"/>
    <property type="match status" value="1"/>
</dbReference>
<evidence type="ECO:0000256" key="2">
    <source>
        <dbReference type="ARBA" id="ARBA00011003"/>
    </source>
</evidence>
<feature type="region of interest" description="Disordered" evidence="10">
    <location>
        <begin position="1"/>
        <end position="25"/>
    </location>
</feature>
<evidence type="ECO:0000256" key="10">
    <source>
        <dbReference type="SAM" id="MobiDB-lite"/>
    </source>
</evidence>
<dbReference type="InterPro" id="IPR057573">
    <property type="entry name" value="NOL9_N"/>
</dbReference>
<evidence type="ECO:0000256" key="8">
    <source>
        <dbReference type="ARBA" id="ARBA00023242"/>
    </source>
</evidence>
<dbReference type="GO" id="GO:0000448">
    <property type="term" value="P:cleavage in ITS2 between 5.8S rRNA and LSU-rRNA of tricistronic rRNA transcript (SSU-rRNA, 5.8S rRNA, LSU-rRNA)"/>
    <property type="evidence" value="ECO:0007669"/>
    <property type="project" value="TreeGrafter"/>
</dbReference>
<dbReference type="EMBL" id="AP029267">
    <property type="protein sequence ID" value="BFG05273.1"/>
    <property type="molecule type" value="Genomic_DNA"/>
</dbReference>
<protein>
    <recommendedName>
        <fullName evidence="9">Polynucleotide 5'-hydroxyl-kinase NOL9</fullName>
    </recommendedName>
</protein>
<dbReference type="InterPro" id="IPR057570">
    <property type="entry name" value="NOL9_C"/>
</dbReference>
<keyword evidence="3" id="KW-0698">rRNA processing</keyword>
<dbReference type="SUPFAM" id="SSF52540">
    <property type="entry name" value="P-loop containing nucleoside triphosphate hydrolases"/>
    <property type="match status" value="1"/>
</dbReference>
<evidence type="ECO:0000313" key="15">
    <source>
        <dbReference type="Proteomes" id="UP001500889"/>
    </source>
</evidence>
<evidence type="ECO:0000259" key="12">
    <source>
        <dbReference type="Pfam" id="PF24419"/>
    </source>
</evidence>
<keyword evidence="4" id="KW-0808">Transferase</keyword>
<dbReference type="GO" id="GO:0005730">
    <property type="term" value="C:nucleolus"/>
    <property type="evidence" value="ECO:0007669"/>
    <property type="project" value="UniProtKB-SubCell"/>
</dbReference>
<feature type="compositionally biased region" description="Basic and acidic residues" evidence="10">
    <location>
        <begin position="1"/>
        <end position="17"/>
    </location>
</feature>
<gene>
    <name evidence="14" type="ORF">DMAD_04042</name>
</gene>
<proteinExistence type="inferred from homology"/>
<accession>A0AAU9G9G5</accession>